<comment type="caution">
    <text evidence="1">The sequence shown here is derived from an EMBL/GenBank/DDBJ whole genome shotgun (WGS) entry which is preliminary data.</text>
</comment>
<keyword evidence="2" id="KW-1185">Reference proteome</keyword>
<evidence type="ECO:0000313" key="1">
    <source>
        <dbReference type="EMBL" id="GBP81680.1"/>
    </source>
</evidence>
<reference evidence="1 2" key="1">
    <citation type="journal article" date="2019" name="Commun. Biol.">
        <title>The bagworm genome reveals a unique fibroin gene that provides high tensile strength.</title>
        <authorList>
            <person name="Kono N."/>
            <person name="Nakamura H."/>
            <person name="Ohtoshi R."/>
            <person name="Tomita M."/>
            <person name="Numata K."/>
            <person name="Arakawa K."/>
        </authorList>
    </citation>
    <scope>NUCLEOTIDE SEQUENCE [LARGE SCALE GENOMIC DNA]</scope>
</reference>
<accession>A0A4C1Z2C4</accession>
<protein>
    <submittedName>
        <fullName evidence="1">Uncharacterized protein</fullName>
    </submittedName>
</protein>
<organism evidence="1 2">
    <name type="scientific">Eumeta variegata</name>
    <name type="common">Bagworm moth</name>
    <name type="synonym">Eumeta japonica</name>
    <dbReference type="NCBI Taxonomy" id="151549"/>
    <lineage>
        <taxon>Eukaryota</taxon>
        <taxon>Metazoa</taxon>
        <taxon>Ecdysozoa</taxon>
        <taxon>Arthropoda</taxon>
        <taxon>Hexapoda</taxon>
        <taxon>Insecta</taxon>
        <taxon>Pterygota</taxon>
        <taxon>Neoptera</taxon>
        <taxon>Endopterygota</taxon>
        <taxon>Lepidoptera</taxon>
        <taxon>Glossata</taxon>
        <taxon>Ditrysia</taxon>
        <taxon>Tineoidea</taxon>
        <taxon>Psychidae</taxon>
        <taxon>Oiketicinae</taxon>
        <taxon>Eumeta</taxon>
    </lineage>
</organism>
<gene>
    <name evidence="1" type="ORF">EVAR_63167_1</name>
</gene>
<dbReference type="EMBL" id="BGZK01001524">
    <property type="protein sequence ID" value="GBP81680.1"/>
    <property type="molecule type" value="Genomic_DNA"/>
</dbReference>
<dbReference type="AlphaFoldDB" id="A0A4C1Z2C4"/>
<proteinExistence type="predicted"/>
<evidence type="ECO:0000313" key="2">
    <source>
        <dbReference type="Proteomes" id="UP000299102"/>
    </source>
</evidence>
<dbReference type="Proteomes" id="UP000299102">
    <property type="component" value="Unassembled WGS sequence"/>
</dbReference>
<name>A0A4C1Z2C4_EUMVA</name>
<sequence length="85" mass="10012">MEPRRRRINEQIGGELVLLKTENYCSLRPPAVTRRGRSPVPSTVFLARSSRKMSKRERKNNIIDFRAHVRARRALALVTFLQYQF</sequence>